<evidence type="ECO:0000313" key="1">
    <source>
        <dbReference type="EMBL" id="KAI0062647.1"/>
    </source>
</evidence>
<protein>
    <submittedName>
        <fullName evidence="1">Uncharacterized protein</fullName>
    </submittedName>
</protein>
<proteinExistence type="predicted"/>
<evidence type="ECO:0000313" key="2">
    <source>
        <dbReference type="Proteomes" id="UP000814140"/>
    </source>
</evidence>
<reference evidence="1" key="2">
    <citation type="journal article" date="2022" name="New Phytol.">
        <title>Evolutionary transition to the ectomycorrhizal habit in the genomes of a hyperdiverse lineage of mushroom-forming fungi.</title>
        <authorList>
            <person name="Looney B."/>
            <person name="Miyauchi S."/>
            <person name="Morin E."/>
            <person name="Drula E."/>
            <person name="Courty P.E."/>
            <person name="Kohler A."/>
            <person name="Kuo A."/>
            <person name="LaButti K."/>
            <person name="Pangilinan J."/>
            <person name="Lipzen A."/>
            <person name="Riley R."/>
            <person name="Andreopoulos W."/>
            <person name="He G."/>
            <person name="Johnson J."/>
            <person name="Nolan M."/>
            <person name="Tritt A."/>
            <person name="Barry K.W."/>
            <person name="Grigoriev I.V."/>
            <person name="Nagy L.G."/>
            <person name="Hibbett D."/>
            <person name="Henrissat B."/>
            <person name="Matheny P.B."/>
            <person name="Labbe J."/>
            <person name="Martin F.M."/>
        </authorList>
    </citation>
    <scope>NUCLEOTIDE SEQUENCE</scope>
    <source>
        <strain evidence="1">HHB10654</strain>
    </source>
</reference>
<dbReference type="Proteomes" id="UP000814140">
    <property type="component" value="Unassembled WGS sequence"/>
</dbReference>
<reference evidence="1" key="1">
    <citation type="submission" date="2021-03" db="EMBL/GenBank/DDBJ databases">
        <authorList>
            <consortium name="DOE Joint Genome Institute"/>
            <person name="Ahrendt S."/>
            <person name="Looney B.P."/>
            <person name="Miyauchi S."/>
            <person name="Morin E."/>
            <person name="Drula E."/>
            <person name="Courty P.E."/>
            <person name="Chicoki N."/>
            <person name="Fauchery L."/>
            <person name="Kohler A."/>
            <person name="Kuo A."/>
            <person name="Labutti K."/>
            <person name="Pangilinan J."/>
            <person name="Lipzen A."/>
            <person name="Riley R."/>
            <person name="Andreopoulos W."/>
            <person name="He G."/>
            <person name="Johnson J."/>
            <person name="Barry K.W."/>
            <person name="Grigoriev I.V."/>
            <person name="Nagy L."/>
            <person name="Hibbett D."/>
            <person name="Henrissat B."/>
            <person name="Matheny P.B."/>
            <person name="Labbe J."/>
            <person name="Martin F."/>
        </authorList>
    </citation>
    <scope>NUCLEOTIDE SEQUENCE</scope>
    <source>
        <strain evidence="1">HHB10654</strain>
    </source>
</reference>
<dbReference type="EMBL" id="MU277206">
    <property type="protein sequence ID" value="KAI0062647.1"/>
    <property type="molecule type" value="Genomic_DNA"/>
</dbReference>
<comment type="caution">
    <text evidence="1">The sequence shown here is derived from an EMBL/GenBank/DDBJ whole genome shotgun (WGS) entry which is preliminary data.</text>
</comment>
<keyword evidence="2" id="KW-1185">Reference proteome</keyword>
<gene>
    <name evidence="1" type="ORF">BV25DRAFT_1915801</name>
</gene>
<accession>A0ACB8T2F2</accession>
<name>A0ACB8T2F2_9AGAM</name>
<sequence length="576" mass="65247">MASPRLLLPRASTDATDLDSVDERWQGLLDISPPRVTGLQASVFPVEIFQEIFSYIPLMGSQHLTLVTNVSQVCKHWRHVALQMKSLWTYIAISPRVNIHRVEQALERSYPLPITVDIGTLYSDDPRYKQLVLRTLEQMPRIRKLFIDGTPMNNGDDPFLEDVLSLLTSRTAPLLENFRALCFFELPQEGLFRGETPPNLRSLDLWACEPIVVLLRATLTRLELYEVDLTDILRYLDGLPSLETLIMSVPSEEELDASEVQICELPNLRLLDLSAADLAECIPEFMACLDIPSTASIKIRYYESLTEWSLTPIMTTISSTFSNHISHAHAAGPYFQDVTISSSNIWRENDCGLTLHNPISSSNQTRISQLPEELHLFLMWDSSYLDERGIIPRILSFMPTISTVQRLHVHNQRFSFLQEWLDLAGHVEQLLYVDAEGMAAHGLVMALQQPALPRLATLSLASVTFTHQVDERPAAPEFYHHMRMRASPLYPDDTPEIPEEEPIPEDSIAFIEMLIRALAARATSGSPITHLSIRRCNVSTDMVASLRACLGEEAVDWDGQVDGGRDPNLRHVWQFW</sequence>
<organism evidence="1 2">
    <name type="scientific">Artomyces pyxidatus</name>
    <dbReference type="NCBI Taxonomy" id="48021"/>
    <lineage>
        <taxon>Eukaryota</taxon>
        <taxon>Fungi</taxon>
        <taxon>Dikarya</taxon>
        <taxon>Basidiomycota</taxon>
        <taxon>Agaricomycotina</taxon>
        <taxon>Agaricomycetes</taxon>
        <taxon>Russulales</taxon>
        <taxon>Auriscalpiaceae</taxon>
        <taxon>Artomyces</taxon>
    </lineage>
</organism>